<protein>
    <submittedName>
        <fullName evidence="4">Uncharacterized protein</fullName>
    </submittedName>
</protein>
<gene>
    <name evidence="4" type="ORF">CL6EHI_041070</name>
</gene>
<dbReference type="AlphaFoldDB" id="A0A5K1U5E1"/>
<sequence>MSLTVERNEKGEIVRTTSAIVSIKHSPSDLYSCEDYGYESNVEEIEEDVEEESFTDEISDTEEEDDDEGDEDELIERNKELIQMIEELMKRTREVQSMYYKEKEQKEVVLKELEKEKQAGEILRAKIEEFDELIQTTKAVSSENEKLLVELDIEKKQHSETLKRLAELEDGSERKNVDGRFFCVMELTVMNGEVVQSKLLRDLDQEYARLRSENQHMLEEVCKIKLSLEGKKNIEKEFEEAKKRIEELEQVVKEINLRNQTININEDNKVTRKSILKLKKMMSSVMENTAPLINIDTVQLNKQSEHHLRNTINGRHSIMCQPISQMIKTGLDHSSMRKSEASRFLGTQKKTQEKSTTLVEQESIENFTLNQNKHPPIKLDIDDKKKEEQNNINECNQKSKLNEEFNQVTTNQLQNEPKKEIQKERIFGCGKITTIVVFLIMACFISLILSVD</sequence>
<name>A0A5K1U5E1_ENTHI</name>
<dbReference type="VEuPathDB" id="AmoebaDB:EHI5A_191530"/>
<comment type="caution">
    <text evidence="4">The sequence shown here is derived from an EMBL/GenBank/DDBJ whole genome shotgun (WGS) entry which is preliminary data.</text>
</comment>
<keyword evidence="3" id="KW-0472">Membrane</keyword>
<dbReference type="EMBL" id="BDEQ01000001">
    <property type="protein sequence ID" value="GAT98739.1"/>
    <property type="molecule type" value="Genomic_DNA"/>
</dbReference>
<evidence type="ECO:0000313" key="5">
    <source>
        <dbReference type="Proteomes" id="UP000078387"/>
    </source>
</evidence>
<evidence type="ECO:0000256" key="3">
    <source>
        <dbReference type="SAM" id="Phobius"/>
    </source>
</evidence>
<feature type="coiled-coil region" evidence="1">
    <location>
        <begin position="200"/>
        <end position="265"/>
    </location>
</feature>
<dbReference type="VEuPathDB" id="AmoebaDB:KM1_248610"/>
<dbReference type="Proteomes" id="UP000078387">
    <property type="component" value="Unassembled WGS sequence"/>
</dbReference>
<evidence type="ECO:0000256" key="2">
    <source>
        <dbReference type="SAM" id="MobiDB-lite"/>
    </source>
</evidence>
<feature type="compositionally biased region" description="Acidic residues" evidence="2">
    <location>
        <begin position="41"/>
        <end position="71"/>
    </location>
</feature>
<feature type="coiled-coil region" evidence="1">
    <location>
        <begin position="71"/>
        <end position="123"/>
    </location>
</feature>
<keyword evidence="3" id="KW-0812">Transmembrane</keyword>
<dbReference type="VEuPathDB" id="AmoebaDB:EHI_041070"/>
<organism evidence="4 5">
    <name type="scientific">Entamoeba histolytica</name>
    <dbReference type="NCBI Taxonomy" id="5759"/>
    <lineage>
        <taxon>Eukaryota</taxon>
        <taxon>Amoebozoa</taxon>
        <taxon>Evosea</taxon>
        <taxon>Archamoebae</taxon>
        <taxon>Mastigamoebida</taxon>
        <taxon>Entamoebidae</taxon>
        <taxon>Entamoeba</taxon>
    </lineage>
</organism>
<reference evidence="4 5" key="1">
    <citation type="submission" date="2016-05" db="EMBL/GenBank/DDBJ databases">
        <title>First whole genome sequencing of Entamoeba histolytica HM1:IMSS-clone-6.</title>
        <authorList>
            <person name="Mukherjee Avik.K."/>
            <person name="Izumyama S."/>
            <person name="Nakada-Tsukui K."/>
            <person name="Nozaki T."/>
        </authorList>
    </citation>
    <scope>NUCLEOTIDE SEQUENCE [LARGE SCALE GENOMIC DNA]</scope>
    <source>
        <strain evidence="4 5">HM1:IMSS clone 6</strain>
    </source>
</reference>
<feature type="transmembrane region" description="Helical" evidence="3">
    <location>
        <begin position="432"/>
        <end position="451"/>
    </location>
</feature>
<proteinExistence type="predicted"/>
<dbReference type="OMA" id="QEYSHLR"/>
<keyword evidence="3" id="KW-1133">Transmembrane helix</keyword>
<accession>A0A5K1U5E1</accession>
<dbReference type="VEuPathDB" id="AmoebaDB:EHI7A_158660"/>
<feature type="region of interest" description="Disordered" evidence="2">
    <location>
        <begin position="38"/>
        <end position="71"/>
    </location>
</feature>
<dbReference type="VEuPathDB" id="AmoebaDB:EHI8A_182360"/>
<evidence type="ECO:0000313" key="4">
    <source>
        <dbReference type="EMBL" id="GAT98739.1"/>
    </source>
</evidence>
<evidence type="ECO:0000256" key="1">
    <source>
        <dbReference type="SAM" id="Coils"/>
    </source>
</evidence>
<keyword evidence="1" id="KW-0175">Coiled coil</keyword>